<gene>
    <name evidence="2" type="ORF">RM590_30095</name>
</gene>
<organism evidence="2 3">
    <name type="scientific">Streptomyces litchfieldiae</name>
    <dbReference type="NCBI Taxonomy" id="3075543"/>
    <lineage>
        <taxon>Bacteria</taxon>
        <taxon>Bacillati</taxon>
        <taxon>Actinomycetota</taxon>
        <taxon>Actinomycetes</taxon>
        <taxon>Kitasatosporales</taxon>
        <taxon>Streptomycetaceae</taxon>
        <taxon>Streptomyces</taxon>
    </lineage>
</organism>
<dbReference type="RefSeq" id="WP_311707928.1">
    <property type="nucleotide sequence ID" value="NZ_JAVREL010000024.1"/>
</dbReference>
<dbReference type="Pfam" id="PF09350">
    <property type="entry name" value="DJC28_CD"/>
    <property type="match status" value="1"/>
</dbReference>
<dbReference type="Proteomes" id="UP001183246">
    <property type="component" value="Unassembled WGS sequence"/>
</dbReference>
<evidence type="ECO:0000313" key="2">
    <source>
        <dbReference type="EMBL" id="MDT0346803.1"/>
    </source>
</evidence>
<evidence type="ECO:0000313" key="3">
    <source>
        <dbReference type="Proteomes" id="UP001183246"/>
    </source>
</evidence>
<feature type="domain" description="DnaJ homologue subfamily C member 28 conserved" evidence="1">
    <location>
        <begin position="14"/>
        <end position="79"/>
    </location>
</feature>
<protein>
    <submittedName>
        <fullName evidence="2">DUF1992 domain-containing protein</fullName>
    </submittedName>
</protein>
<accession>A0ABU2MYS4</accession>
<comment type="caution">
    <text evidence="2">The sequence shown here is derived from an EMBL/GenBank/DDBJ whole genome shotgun (WGS) entry which is preliminary data.</text>
</comment>
<sequence length="144" mass="16392">MTERKPPGVNFESWVDKQIREAEERGEFAKLPGAGKPLRGLDGPYDELWWVREKMEREQLSYLPPSLALRKEAEDALAAAKAAPSEAAARRILTGVNEKIREAIRHPLEGPPLNLAPFDIDQVLADRRDERARRAEQARRDARE</sequence>
<proteinExistence type="predicted"/>
<dbReference type="InterPro" id="IPR018961">
    <property type="entry name" value="DnaJ_homolog_subfam-C_membr-28"/>
</dbReference>
<evidence type="ECO:0000259" key="1">
    <source>
        <dbReference type="Pfam" id="PF09350"/>
    </source>
</evidence>
<keyword evidence="3" id="KW-1185">Reference proteome</keyword>
<dbReference type="EMBL" id="JAVREL010000024">
    <property type="protein sequence ID" value="MDT0346803.1"/>
    <property type="molecule type" value="Genomic_DNA"/>
</dbReference>
<name>A0ABU2MYS4_9ACTN</name>
<reference evidence="3" key="1">
    <citation type="submission" date="2023-07" db="EMBL/GenBank/DDBJ databases">
        <title>30 novel species of actinomycetes from the DSMZ collection.</title>
        <authorList>
            <person name="Nouioui I."/>
        </authorList>
    </citation>
    <scope>NUCLEOTIDE SEQUENCE [LARGE SCALE GENOMIC DNA]</scope>
    <source>
        <strain evidence="3">DSM 44938</strain>
    </source>
</reference>